<accession>A0A1P8VQQ5</accession>
<feature type="transmembrane region" description="Helical" evidence="6">
    <location>
        <begin position="89"/>
        <end position="109"/>
    </location>
</feature>
<gene>
    <name evidence="7" type="primary">cpsP</name>
    <name evidence="7" type="ORF">78468-5.seq-orf16</name>
</gene>
<dbReference type="EMBL" id="KX870051">
    <property type="protein sequence ID" value="APZ78959.1"/>
    <property type="molecule type" value="Genomic_DNA"/>
</dbReference>
<keyword evidence="2" id="KW-1003">Cell membrane</keyword>
<evidence type="ECO:0000256" key="6">
    <source>
        <dbReference type="SAM" id="Phobius"/>
    </source>
</evidence>
<dbReference type="RefSeq" id="WP_248053928.1">
    <property type="nucleotide sequence ID" value="NZ_JARBFO010000006.1"/>
</dbReference>
<dbReference type="InterPro" id="IPR050833">
    <property type="entry name" value="Poly_Biosynth_Transport"/>
</dbReference>
<keyword evidence="4 6" id="KW-1133">Transmembrane helix</keyword>
<sequence length="425" mass="48096">MKRYFKDSFYKDLFITFLGQLLVMGITFLLNKIISNQYSVEDFGTYNLIKRAVSIVSFVMLMAMGIAIPKYISEANELNDQKLKESYMLSSLSLIIITSLTLTTILLIFKDSISKLMFGSSQLSNYILPICMYAFSAGLITYTYSFYRGINNFGKFNIIGFNLQLLTLLTVLFIKDNLLLLHYSWSILLLIYATFEILTLYKKYNFSFKNYNNKLGTLKTLFEYGFPRVPGDFVLFAFNLAPMIVVNSNFGTEQVAFFSAALSINALITPVFSLVGTILLPFVSKSMVNNSVDNMKNKIKVLGVIYIIISLISIFIIYLFGETILILLFNSDYVNSIQIVKIVIISILPNAFYLLLRSPLDGVSKFPYNTICLMVSFIIYIILLICSNTIEMVACSVVITYTILGLLSLGCWILALRRTNINPSG</sequence>
<feature type="transmembrane region" description="Helical" evidence="6">
    <location>
        <begin position="396"/>
        <end position="416"/>
    </location>
</feature>
<evidence type="ECO:0000256" key="1">
    <source>
        <dbReference type="ARBA" id="ARBA00004651"/>
    </source>
</evidence>
<feature type="transmembrane region" description="Helical" evidence="6">
    <location>
        <begin position="156"/>
        <end position="174"/>
    </location>
</feature>
<dbReference type="AlphaFoldDB" id="A0A1P8VQQ5"/>
<feature type="transmembrane region" description="Helical" evidence="6">
    <location>
        <begin position="124"/>
        <end position="144"/>
    </location>
</feature>
<proteinExistence type="predicted"/>
<evidence type="ECO:0000313" key="7">
    <source>
        <dbReference type="EMBL" id="APZ78959.1"/>
    </source>
</evidence>
<feature type="transmembrane region" description="Helical" evidence="6">
    <location>
        <begin position="12"/>
        <end position="31"/>
    </location>
</feature>
<dbReference type="PANTHER" id="PTHR30250">
    <property type="entry name" value="PST FAMILY PREDICTED COLANIC ACID TRANSPORTER"/>
    <property type="match status" value="1"/>
</dbReference>
<comment type="subcellular location">
    <subcellularLocation>
        <location evidence="1">Cell membrane</location>
        <topology evidence="1">Multi-pass membrane protein</topology>
    </subcellularLocation>
</comment>
<dbReference type="PANTHER" id="PTHR30250:SF11">
    <property type="entry name" value="O-ANTIGEN TRANSPORTER-RELATED"/>
    <property type="match status" value="1"/>
</dbReference>
<feature type="transmembrane region" description="Helical" evidence="6">
    <location>
        <begin position="368"/>
        <end position="390"/>
    </location>
</feature>
<reference evidence="7" key="1">
    <citation type="submission" date="2016-09" db="EMBL/GenBank/DDBJ databases">
        <title>Genetic analysis of capsular polysaccharide synthesis gene clusters from non-serotypeable of Streptococcus suis.</title>
        <authorList>
            <person name="Qiu X."/>
            <person name="Zheng H."/>
        </authorList>
    </citation>
    <scope>NUCLEOTIDE SEQUENCE</scope>
    <source>
        <strain evidence="7">78468-5</strain>
    </source>
</reference>
<feature type="transmembrane region" description="Helical" evidence="6">
    <location>
        <begin position="180"/>
        <end position="201"/>
    </location>
</feature>
<organism evidence="7">
    <name type="scientific">Streptococcus suis</name>
    <dbReference type="NCBI Taxonomy" id="1307"/>
    <lineage>
        <taxon>Bacteria</taxon>
        <taxon>Bacillati</taxon>
        <taxon>Bacillota</taxon>
        <taxon>Bacilli</taxon>
        <taxon>Lactobacillales</taxon>
        <taxon>Streptococcaceae</taxon>
        <taxon>Streptococcus</taxon>
    </lineage>
</organism>
<protein>
    <submittedName>
        <fullName evidence="7">Wzx</fullName>
    </submittedName>
</protein>
<dbReference type="Pfam" id="PF01943">
    <property type="entry name" value="Polysacc_synt"/>
    <property type="match status" value="1"/>
</dbReference>
<dbReference type="GO" id="GO:0005886">
    <property type="term" value="C:plasma membrane"/>
    <property type="evidence" value="ECO:0007669"/>
    <property type="project" value="UniProtKB-SubCell"/>
</dbReference>
<feature type="transmembrane region" description="Helical" evidence="6">
    <location>
        <begin position="51"/>
        <end position="68"/>
    </location>
</feature>
<name>A0A1P8VQQ5_STRSU</name>
<feature type="transmembrane region" description="Helical" evidence="6">
    <location>
        <begin position="333"/>
        <end position="356"/>
    </location>
</feature>
<evidence type="ECO:0000256" key="5">
    <source>
        <dbReference type="ARBA" id="ARBA00023136"/>
    </source>
</evidence>
<feature type="transmembrane region" description="Helical" evidence="6">
    <location>
        <begin position="256"/>
        <end position="280"/>
    </location>
</feature>
<keyword evidence="5 6" id="KW-0472">Membrane</keyword>
<keyword evidence="3 6" id="KW-0812">Transmembrane</keyword>
<dbReference type="InterPro" id="IPR002797">
    <property type="entry name" value="Polysacc_synth"/>
</dbReference>
<feature type="transmembrane region" description="Helical" evidence="6">
    <location>
        <begin position="301"/>
        <end position="321"/>
    </location>
</feature>
<evidence type="ECO:0000256" key="4">
    <source>
        <dbReference type="ARBA" id="ARBA00022989"/>
    </source>
</evidence>
<evidence type="ECO:0000256" key="2">
    <source>
        <dbReference type="ARBA" id="ARBA00022475"/>
    </source>
</evidence>
<feature type="transmembrane region" description="Helical" evidence="6">
    <location>
        <begin position="233"/>
        <end position="250"/>
    </location>
</feature>
<evidence type="ECO:0000256" key="3">
    <source>
        <dbReference type="ARBA" id="ARBA00022692"/>
    </source>
</evidence>